<evidence type="ECO:0000256" key="2">
    <source>
        <dbReference type="ARBA" id="ARBA00021310"/>
    </source>
</evidence>
<organism evidence="9 10">
    <name type="scientific">Halovulum dunhuangense</name>
    <dbReference type="NCBI Taxonomy" id="1505036"/>
    <lineage>
        <taxon>Bacteria</taxon>
        <taxon>Pseudomonadati</taxon>
        <taxon>Pseudomonadota</taxon>
        <taxon>Alphaproteobacteria</taxon>
        <taxon>Rhodobacterales</taxon>
        <taxon>Paracoccaceae</taxon>
        <taxon>Halovulum</taxon>
    </lineage>
</organism>
<dbReference type="Gene3D" id="1.20.1440.120">
    <property type="entry name" value="Recombination protein O, C-terminal domain"/>
    <property type="match status" value="1"/>
</dbReference>
<sequence>MEWQGEGVLLSVRRHGESAAIIEVLTEGQGRHAGLVRGGGGRRLAPILQPGAQLALGWRARLADHLGNFTVEPLQARAGIMSDRLALAGLGAVTALAQTALAERQPFPALYRQTVALLDAMEAGAPAWPAHYIDWELALLAELGFGLELESCALTGAAEGLAWVSPKSGRAVAGGAGADWADRLLTLPPFLRADAGAAPITAADLADGMRLSGHFLNARLMPALGKTLPPARERLAHLILRL</sequence>
<dbReference type="AlphaFoldDB" id="A0A849L5A5"/>
<dbReference type="Pfam" id="PF11967">
    <property type="entry name" value="RecO_N"/>
    <property type="match status" value="1"/>
</dbReference>
<evidence type="ECO:0000256" key="1">
    <source>
        <dbReference type="ARBA" id="ARBA00007452"/>
    </source>
</evidence>
<protein>
    <recommendedName>
        <fullName evidence="2 7">DNA repair protein RecO</fullName>
    </recommendedName>
    <alternativeName>
        <fullName evidence="6 7">Recombination protein O</fullName>
    </alternativeName>
</protein>
<comment type="caution">
    <text evidence="9">The sequence shown here is derived from an EMBL/GenBank/DDBJ whole genome shotgun (WGS) entry which is preliminary data.</text>
</comment>
<dbReference type="GO" id="GO:0043590">
    <property type="term" value="C:bacterial nucleoid"/>
    <property type="evidence" value="ECO:0007669"/>
    <property type="project" value="TreeGrafter"/>
</dbReference>
<dbReference type="InterPro" id="IPR042242">
    <property type="entry name" value="RecO_C"/>
</dbReference>
<dbReference type="GO" id="GO:0006310">
    <property type="term" value="P:DNA recombination"/>
    <property type="evidence" value="ECO:0007669"/>
    <property type="project" value="UniProtKB-UniRule"/>
</dbReference>
<gene>
    <name evidence="7 9" type="primary">recO</name>
    <name evidence="9" type="ORF">HMH01_14000</name>
</gene>
<dbReference type="HAMAP" id="MF_00201">
    <property type="entry name" value="RecO"/>
    <property type="match status" value="1"/>
</dbReference>
<comment type="function">
    <text evidence="7">Involved in DNA repair and RecF pathway recombination.</text>
</comment>
<dbReference type="Gene3D" id="2.40.50.140">
    <property type="entry name" value="Nucleic acid-binding proteins"/>
    <property type="match status" value="1"/>
</dbReference>
<evidence type="ECO:0000256" key="3">
    <source>
        <dbReference type="ARBA" id="ARBA00022763"/>
    </source>
</evidence>
<evidence type="ECO:0000256" key="7">
    <source>
        <dbReference type="HAMAP-Rule" id="MF_00201"/>
    </source>
</evidence>
<comment type="similarity">
    <text evidence="1 7">Belongs to the RecO family.</text>
</comment>
<proteinExistence type="inferred from homology"/>
<dbReference type="InterPro" id="IPR012340">
    <property type="entry name" value="NA-bd_OB-fold"/>
</dbReference>
<evidence type="ECO:0000313" key="10">
    <source>
        <dbReference type="Proteomes" id="UP000572377"/>
    </source>
</evidence>
<evidence type="ECO:0000256" key="4">
    <source>
        <dbReference type="ARBA" id="ARBA00023172"/>
    </source>
</evidence>
<dbReference type="Pfam" id="PF02565">
    <property type="entry name" value="RecO_C"/>
    <property type="match status" value="1"/>
</dbReference>
<evidence type="ECO:0000313" key="9">
    <source>
        <dbReference type="EMBL" id="NNU81549.1"/>
    </source>
</evidence>
<dbReference type="EMBL" id="JABFBC010000002">
    <property type="protein sequence ID" value="NNU81549.1"/>
    <property type="molecule type" value="Genomic_DNA"/>
</dbReference>
<dbReference type="NCBIfam" id="TIGR00613">
    <property type="entry name" value="reco"/>
    <property type="match status" value="1"/>
</dbReference>
<keyword evidence="5 7" id="KW-0234">DNA repair</keyword>
<dbReference type="PANTHER" id="PTHR33991:SF1">
    <property type="entry name" value="DNA REPAIR PROTEIN RECO"/>
    <property type="match status" value="1"/>
</dbReference>
<dbReference type="SUPFAM" id="SSF50249">
    <property type="entry name" value="Nucleic acid-binding proteins"/>
    <property type="match status" value="1"/>
</dbReference>
<accession>A0A849L5A5</accession>
<evidence type="ECO:0000259" key="8">
    <source>
        <dbReference type="Pfam" id="PF11967"/>
    </source>
</evidence>
<dbReference type="PANTHER" id="PTHR33991">
    <property type="entry name" value="DNA REPAIR PROTEIN RECO"/>
    <property type="match status" value="1"/>
</dbReference>
<feature type="domain" description="DNA replication/recombination mediator RecO N-terminal" evidence="8">
    <location>
        <begin position="1"/>
        <end position="74"/>
    </location>
</feature>
<evidence type="ECO:0000256" key="6">
    <source>
        <dbReference type="ARBA" id="ARBA00033409"/>
    </source>
</evidence>
<dbReference type="InterPro" id="IPR003717">
    <property type="entry name" value="RecO"/>
</dbReference>
<name>A0A849L5A5_9RHOB</name>
<dbReference type="InterPro" id="IPR022572">
    <property type="entry name" value="DNA_rep/recomb_RecO_N"/>
</dbReference>
<dbReference type="GO" id="GO:0006302">
    <property type="term" value="P:double-strand break repair"/>
    <property type="evidence" value="ECO:0007669"/>
    <property type="project" value="TreeGrafter"/>
</dbReference>
<keyword evidence="10" id="KW-1185">Reference proteome</keyword>
<evidence type="ECO:0000256" key="5">
    <source>
        <dbReference type="ARBA" id="ARBA00023204"/>
    </source>
</evidence>
<keyword evidence="4 7" id="KW-0233">DNA recombination</keyword>
<dbReference type="Proteomes" id="UP000572377">
    <property type="component" value="Unassembled WGS sequence"/>
</dbReference>
<dbReference type="InterPro" id="IPR037278">
    <property type="entry name" value="ARFGAP/RecO"/>
</dbReference>
<dbReference type="SUPFAM" id="SSF57863">
    <property type="entry name" value="ArfGap/RecO-like zinc finger"/>
    <property type="match status" value="1"/>
</dbReference>
<reference evidence="9 10" key="1">
    <citation type="submission" date="2020-05" db="EMBL/GenBank/DDBJ databases">
        <title>Gimesia benthica sp. nov., a novel planctomycete isolated from a deep-sea water sample of the Northwest Indian Ocean.</title>
        <authorList>
            <person name="Wang J."/>
            <person name="Ruan C."/>
            <person name="Song L."/>
            <person name="Zhu Y."/>
            <person name="Li A."/>
            <person name="Zheng X."/>
            <person name="Wang L."/>
            <person name="Lu Z."/>
            <person name="Huang Y."/>
            <person name="Du W."/>
            <person name="Zhou Y."/>
            <person name="Huang L."/>
            <person name="Dai X."/>
        </authorList>
    </citation>
    <scope>NUCLEOTIDE SEQUENCE [LARGE SCALE GENOMIC DNA]</scope>
    <source>
        <strain evidence="9 10">YYQ-30</strain>
    </source>
</reference>
<keyword evidence="3 7" id="KW-0227">DNA damage</keyword>